<sequence length="281" mass="31580">MAEGLRKKKGGQEGAADFDEIKRKLANSLLSDSSFTDKLIECISSTIVDTLLKTESFMSTLSSEAASKLGKTSQFKQELKSEIVDDIKENVTQNVYQGIQFDHGNLADEVNNLKHKMSLLEGENQTLRDELDCLEQYGRRNCLLIHGLPEKSTGSVEDTDEAVINVIREKLNVELSRNDIDRSHRLIRRRSSTLAKPRPIIVKFARYNKRSEVFRKKKHLKGSGVSISESLTSKRQALLTAADSHPETSTAWSMDGRIIGLLHNGKKIVLEKQKDINKLQS</sequence>
<organism evidence="1 2">
    <name type="scientific">Paramuricea clavata</name>
    <name type="common">Red gorgonian</name>
    <name type="synonym">Violescent sea-whip</name>
    <dbReference type="NCBI Taxonomy" id="317549"/>
    <lineage>
        <taxon>Eukaryota</taxon>
        <taxon>Metazoa</taxon>
        <taxon>Cnidaria</taxon>
        <taxon>Anthozoa</taxon>
        <taxon>Octocorallia</taxon>
        <taxon>Malacalcyonacea</taxon>
        <taxon>Plexauridae</taxon>
        <taxon>Paramuricea</taxon>
    </lineage>
</organism>
<keyword evidence="2" id="KW-1185">Reference proteome</keyword>
<reference evidence="1" key="1">
    <citation type="submission" date="2020-04" db="EMBL/GenBank/DDBJ databases">
        <authorList>
            <person name="Alioto T."/>
            <person name="Alioto T."/>
            <person name="Gomez Garrido J."/>
        </authorList>
    </citation>
    <scope>NUCLEOTIDE SEQUENCE</scope>
    <source>
        <strain evidence="1">A484AB</strain>
    </source>
</reference>
<dbReference type="Proteomes" id="UP001152795">
    <property type="component" value="Unassembled WGS sequence"/>
</dbReference>
<gene>
    <name evidence="1" type="ORF">PACLA_8A010712</name>
</gene>
<accession>A0A6S7FYQ4</accession>
<evidence type="ECO:0000313" key="1">
    <source>
        <dbReference type="EMBL" id="CAB3985474.1"/>
    </source>
</evidence>
<dbReference type="PANTHER" id="PTHR11505">
    <property type="entry name" value="L1 TRANSPOSABLE ELEMENT-RELATED"/>
    <property type="match status" value="1"/>
</dbReference>
<dbReference type="FunFam" id="3.30.70.1820:FF:000005">
    <property type="entry name" value="Predicted protein"/>
    <property type="match status" value="1"/>
</dbReference>
<evidence type="ECO:0000313" key="2">
    <source>
        <dbReference type="Proteomes" id="UP001152795"/>
    </source>
</evidence>
<protein>
    <submittedName>
        <fullName evidence="1">Uncharacterized protein</fullName>
    </submittedName>
</protein>
<proteinExistence type="predicted"/>
<dbReference type="EMBL" id="CACRXK020000876">
    <property type="protein sequence ID" value="CAB3985474.1"/>
    <property type="molecule type" value="Genomic_DNA"/>
</dbReference>
<dbReference type="OrthoDB" id="10069224at2759"/>
<comment type="caution">
    <text evidence="1">The sequence shown here is derived from an EMBL/GenBank/DDBJ whole genome shotgun (WGS) entry which is preliminary data.</text>
</comment>
<name>A0A6S7FYQ4_PARCT</name>
<dbReference type="AlphaFoldDB" id="A0A6S7FYQ4"/>
<dbReference type="InterPro" id="IPR004244">
    <property type="entry name" value="Transposase_22"/>
</dbReference>
<dbReference type="Gene3D" id="3.30.70.1820">
    <property type="entry name" value="L1 transposable element, RRM domain"/>
    <property type="match status" value="1"/>
</dbReference>